<evidence type="ECO:0000313" key="2">
    <source>
        <dbReference type="EMBL" id="KZT31321.1"/>
    </source>
</evidence>
<accession>A0A165WM49</accession>
<dbReference type="EMBL" id="KV428653">
    <property type="protein sequence ID" value="KZT31321.1"/>
    <property type="molecule type" value="Genomic_DNA"/>
</dbReference>
<reference evidence="2 3" key="1">
    <citation type="journal article" date="2016" name="Mol. Biol. Evol.">
        <title>Comparative Genomics of Early-Diverging Mushroom-Forming Fungi Provides Insights into the Origins of Lignocellulose Decay Capabilities.</title>
        <authorList>
            <person name="Nagy L.G."/>
            <person name="Riley R."/>
            <person name="Tritt A."/>
            <person name="Adam C."/>
            <person name="Daum C."/>
            <person name="Floudas D."/>
            <person name="Sun H."/>
            <person name="Yadav J.S."/>
            <person name="Pangilinan J."/>
            <person name="Larsson K.H."/>
            <person name="Matsuura K."/>
            <person name="Barry K."/>
            <person name="Labutti K."/>
            <person name="Kuo R."/>
            <person name="Ohm R.A."/>
            <person name="Bhattacharya S.S."/>
            <person name="Shirouzu T."/>
            <person name="Yoshinaga Y."/>
            <person name="Martin F.M."/>
            <person name="Grigoriev I.V."/>
            <person name="Hibbett D.S."/>
        </authorList>
    </citation>
    <scope>NUCLEOTIDE SEQUENCE [LARGE SCALE GENOMIC DNA]</scope>
    <source>
        <strain evidence="2 3">HHB10207 ss-3</strain>
    </source>
</reference>
<dbReference type="AlphaFoldDB" id="A0A165WM49"/>
<evidence type="ECO:0000313" key="3">
    <source>
        <dbReference type="Proteomes" id="UP000076798"/>
    </source>
</evidence>
<gene>
    <name evidence="2" type="ORF">SISSUDRAFT_1067859</name>
</gene>
<proteinExistence type="predicted"/>
<protein>
    <submittedName>
        <fullName evidence="2">Uncharacterized protein</fullName>
    </submittedName>
</protein>
<organism evidence="2 3">
    <name type="scientific">Sistotremastrum suecicum HHB10207 ss-3</name>
    <dbReference type="NCBI Taxonomy" id="1314776"/>
    <lineage>
        <taxon>Eukaryota</taxon>
        <taxon>Fungi</taxon>
        <taxon>Dikarya</taxon>
        <taxon>Basidiomycota</taxon>
        <taxon>Agaricomycotina</taxon>
        <taxon>Agaricomycetes</taxon>
        <taxon>Sistotremastrales</taxon>
        <taxon>Sistotremastraceae</taxon>
        <taxon>Sistotremastrum</taxon>
    </lineage>
</organism>
<feature type="compositionally biased region" description="Basic and acidic residues" evidence="1">
    <location>
        <begin position="10"/>
        <end position="25"/>
    </location>
</feature>
<dbReference type="Proteomes" id="UP000076798">
    <property type="component" value="Unassembled WGS sequence"/>
</dbReference>
<evidence type="ECO:0000256" key="1">
    <source>
        <dbReference type="SAM" id="MobiDB-lite"/>
    </source>
</evidence>
<sequence>MSTAVQIKSQSDDTSKSSDGIRPEALKQFLPLPPPSRGPTEPEKVFSSIRGFDNLASRTDYSPEEAEELAEETMVPIIEALQAKIPFSDGDYTLQEKVNQLLSTTLSQDQYKHESRPPGWPKSHRVQEPLLEDLSAVRTALDGHHDSICTAFRRRTCMIVDPIKTFFPLLEQSPSAAVLAITLANVKSRIRASHKKLMFYVKNWENHRDPFQSVTPFSPATTRDSVYSPLVQAELPPVESLKQLTLASSLFKHESSEEDFNKLRTWNVEENPVPNIRHFEELQPIYTDPTNFIRNMDKRSQWQAPKPIAAPIVKTVTFVEPPAKISSLGLTLDESSKSYEATEDESTLRAIPRSHAIEPPSFAPLESSIIIEDEPIDQTLPEGRKQLESAKRVEGLVNLFQVPGGSRPHKQPRPSEILPPASYRATVAPGARDRIYPQGMTPVRANSSFQPSSSTHAYPAQALEIAILCTKPVTRPMQPL</sequence>
<name>A0A165WM49_9AGAM</name>
<feature type="region of interest" description="Disordered" evidence="1">
    <location>
        <begin position="1"/>
        <end position="49"/>
    </location>
</feature>
<keyword evidence="3" id="KW-1185">Reference proteome</keyword>